<reference evidence="2" key="1">
    <citation type="journal article" date="2022" name="bioRxiv">
        <title>Sequencing and chromosome-scale assembly of the giantPleurodeles waltlgenome.</title>
        <authorList>
            <person name="Brown T."/>
            <person name="Elewa A."/>
            <person name="Iarovenko S."/>
            <person name="Subramanian E."/>
            <person name="Araus A.J."/>
            <person name="Petzold A."/>
            <person name="Susuki M."/>
            <person name="Suzuki K.-i.T."/>
            <person name="Hayashi T."/>
            <person name="Toyoda A."/>
            <person name="Oliveira C."/>
            <person name="Osipova E."/>
            <person name="Leigh N.D."/>
            <person name="Simon A."/>
            <person name="Yun M.H."/>
        </authorList>
    </citation>
    <scope>NUCLEOTIDE SEQUENCE</scope>
    <source>
        <strain evidence="2">20211129_DDA</strain>
        <tissue evidence="2">Liver</tissue>
    </source>
</reference>
<protein>
    <submittedName>
        <fullName evidence="2">Uncharacterized protein</fullName>
    </submittedName>
</protein>
<feature type="region of interest" description="Disordered" evidence="1">
    <location>
        <begin position="76"/>
        <end position="174"/>
    </location>
</feature>
<gene>
    <name evidence="2" type="ORF">NDU88_003457</name>
</gene>
<evidence type="ECO:0000313" key="2">
    <source>
        <dbReference type="EMBL" id="KAJ1208067.1"/>
    </source>
</evidence>
<organism evidence="2 3">
    <name type="scientific">Pleurodeles waltl</name>
    <name type="common">Iberian ribbed newt</name>
    <dbReference type="NCBI Taxonomy" id="8319"/>
    <lineage>
        <taxon>Eukaryota</taxon>
        <taxon>Metazoa</taxon>
        <taxon>Chordata</taxon>
        <taxon>Craniata</taxon>
        <taxon>Vertebrata</taxon>
        <taxon>Euteleostomi</taxon>
        <taxon>Amphibia</taxon>
        <taxon>Batrachia</taxon>
        <taxon>Caudata</taxon>
        <taxon>Salamandroidea</taxon>
        <taxon>Salamandridae</taxon>
        <taxon>Pleurodelinae</taxon>
        <taxon>Pleurodeles</taxon>
    </lineage>
</organism>
<sequence length="174" mass="19120">MADKGGAIVVQNTSDYKKEIVMQLADTGSYKKLERNPTSEVGDLIKRITGEDLEMGFLTDLEYEFLNKKNPRIAYCTPERPRAGPNQESATPVTWRGRGGNMTSGELKTPMPVEDRGSGEEEDKDGDVDESCLPRKTIEDEEGAAGERNTEAAPGGRAKDPDTLLEKRGTTREP</sequence>
<proteinExistence type="predicted"/>
<evidence type="ECO:0000256" key="1">
    <source>
        <dbReference type="SAM" id="MobiDB-lite"/>
    </source>
</evidence>
<dbReference type="AlphaFoldDB" id="A0AAV7W687"/>
<name>A0AAV7W687_PLEWA</name>
<keyword evidence="3" id="KW-1185">Reference proteome</keyword>
<dbReference type="EMBL" id="JANPWB010000002">
    <property type="protein sequence ID" value="KAJ1208067.1"/>
    <property type="molecule type" value="Genomic_DNA"/>
</dbReference>
<comment type="caution">
    <text evidence="2">The sequence shown here is derived from an EMBL/GenBank/DDBJ whole genome shotgun (WGS) entry which is preliminary data.</text>
</comment>
<feature type="compositionally biased region" description="Basic and acidic residues" evidence="1">
    <location>
        <begin position="157"/>
        <end position="174"/>
    </location>
</feature>
<evidence type="ECO:0000313" key="3">
    <source>
        <dbReference type="Proteomes" id="UP001066276"/>
    </source>
</evidence>
<accession>A0AAV7W687</accession>
<feature type="compositionally biased region" description="Acidic residues" evidence="1">
    <location>
        <begin position="120"/>
        <end position="130"/>
    </location>
</feature>
<dbReference type="Proteomes" id="UP001066276">
    <property type="component" value="Chromosome 1_2"/>
</dbReference>